<evidence type="ECO:0000313" key="6">
    <source>
        <dbReference type="EMBL" id="MBA3926470.1"/>
    </source>
</evidence>
<feature type="domain" description="Rad50/SbcC-type AAA" evidence="5">
    <location>
        <begin position="5"/>
        <end position="216"/>
    </location>
</feature>
<keyword evidence="4" id="KW-0175">Coiled coil</keyword>
<feature type="coiled-coil region" evidence="4">
    <location>
        <begin position="196"/>
        <end position="266"/>
    </location>
</feature>
<feature type="coiled-coil region" evidence="4">
    <location>
        <begin position="761"/>
        <end position="810"/>
    </location>
</feature>
<organism evidence="6 7">
    <name type="scientific">Listeria rustica</name>
    <dbReference type="NCBI Taxonomy" id="2713503"/>
    <lineage>
        <taxon>Bacteria</taxon>
        <taxon>Bacillati</taxon>
        <taxon>Bacillota</taxon>
        <taxon>Bacilli</taxon>
        <taxon>Bacillales</taxon>
        <taxon>Listeriaceae</taxon>
        <taxon>Listeria</taxon>
    </lineage>
</organism>
<dbReference type="GO" id="GO:0016887">
    <property type="term" value="F:ATP hydrolysis activity"/>
    <property type="evidence" value="ECO:0007669"/>
    <property type="project" value="InterPro"/>
</dbReference>
<name>A0A7W1T6N3_9LIST</name>
<dbReference type="Gene3D" id="3.40.50.300">
    <property type="entry name" value="P-loop containing nucleotide triphosphate hydrolases"/>
    <property type="match status" value="2"/>
</dbReference>
<dbReference type="AlphaFoldDB" id="A0A7W1T6N3"/>
<comment type="subunit">
    <text evidence="2">Heterodimer of SbcC and SbcD.</text>
</comment>
<gene>
    <name evidence="6" type="ORF">HPK16_08955</name>
</gene>
<feature type="coiled-coil region" evidence="4">
    <location>
        <begin position="385"/>
        <end position="464"/>
    </location>
</feature>
<evidence type="ECO:0000259" key="5">
    <source>
        <dbReference type="Pfam" id="PF13476"/>
    </source>
</evidence>
<dbReference type="RefSeq" id="WP_181676635.1">
    <property type="nucleotide sequence ID" value="NZ_JABJVM010000008.1"/>
</dbReference>
<dbReference type="InterPro" id="IPR038729">
    <property type="entry name" value="Rad50/SbcC_AAA"/>
</dbReference>
<proteinExistence type="inferred from homology"/>
<evidence type="ECO:0000256" key="2">
    <source>
        <dbReference type="ARBA" id="ARBA00011322"/>
    </source>
</evidence>
<dbReference type="InterPro" id="IPR027417">
    <property type="entry name" value="P-loop_NTPase"/>
</dbReference>
<dbReference type="GO" id="GO:0006302">
    <property type="term" value="P:double-strand break repair"/>
    <property type="evidence" value="ECO:0007669"/>
    <property type="project" value="InterPro"/>
</dbReference>
<reference evidence="6 7" key="1">
    <citation type="submission" date="2020-08" db="EMBL/GenBank/DDBJ databases">
        <title>Listeria ohnekaius sp. nov. and Listeria portnoyii sp. nov. isolated from non-agricultural and natural environments.</title>
        <authorList>
            <person name="Weller D."/>
            <person name="Belias A.M."/>
            <person name="Liao J."/>
            <person name="Guo S."/>
            <person name="Orsi R.H."/>
            <person name="Wiedmann M."/>
        </authorList>
    </citation>
    <scope>NUCLEOTIDE SEQUENCE [LARGE SCALE GENOMIC DNA]</scope>
    <source>
        <strain evidence="6 7">FSL W9-0585</strain>
    </source>
</reference>
<keyword evidence="7" id="KW-1185">Reference proteome</keyword>
<comment type="similarity">
    <text evidence="1">Belongs to the SMC family. SbcC subfamily.</text>
</comment>
<evidence type="ECO:0000256" key="1">
    <source>
        <dbReference type="ARBA" id="ARBA00006930"/>
    </source>
</evidence>
<evidence type="ECO:0000256" key="4">
    <source>
        <dbReference type="SAM" id="Coils"/>
    </source>
</evidence>
<dbReference type="Pfam" id="PF13558">
    <property type="entry name" value="SbcC_Walker_B"/>
    <property type="match status" value="1"/>
</dbReference>
<feature type="coiled-coil region" evidence="4">
    <location>
        <begin position="610"/>
        <end position="644"/>
    </location>
</feature>
<dbReference type="PANTHER" id="PTHR32114">
    <property type="entry name" value="ABC TRANSPORTER ABCH.3"/>
    <property type="match status" value="1"/>
</dbReference>
<accession>A0A7W1T6N3</accession>
<dbReference type="Proteomes" id="UP000548787">
    <property type="component" value="Unassembled WGS sequence"/>
</dbReference>
<dbReference type="EMBL" id="JABJVM010000008">
    <property type="protein sequence ID" value="MBA3926470.1"/>
    <property type="molecule type" value="Genomic_DNA"/>
</dbReference>
<dbReference type="PANTHER" id="PTHR32114:SF2">
    <property type="entry name" value="ABC TRANSPORTER ABCH.3"/>
    <property type="match status" value="1"/>
</dbReference>
<protein>
    <recommendedName>
        <fullName evidence="3">Nuclease SbcCD subunit C</fullName>
    </recommendedName>
</protein>
<dbReference type="Pfam" id="PF13476">
    <property type="entry name" value="AAA_23"/>
    <property type="match status" value="1"/>
</dbReference>
<evidence type="ECO:0000313" key="7">
    <source>
        <dbReference type="Proteomes" id="UP000548787"/>
    </source>
</evidence>
<evidence type="ECO:0000256" key="3">
    <source>
        <dbReference type="ARBA" id="ARBA00013368"/>
    </source>
</evidence>
<sequence length="1023" mass="116483">MRPLKLTMQAFGAYAKAETIDFTELGQERIFVISGKTGAGKSTIFDAISFAIFGKANTNDREGFSLRSHFAKAEDLTEVSLEFLLRDVRYLVRRVPQQDVPKQRGEGMTTVTAKAELYELDGDEERLLASSVRDVGAKMEEIIQLNVDQFRQILMIPQGEFRELLVAESKEKEAILQRLAHTHFYQLIENQLWNQQKEQEQLVRLLREKVARITQEAFDAEALAGKTARDIELLFAERLVVERETMVELQEQMDLAKEKAEITARNVTLAEEKIAEWAQLAKLRAEKVKLDGQSDKRNQERAAVDLARKAGAIIDQDALCLRLKQQLDEARLEEQQAVENMQKHEMALENAVLEVEKLKEMEAEYVAWVKKRELLQSMETKVTRAMELQQELAQDSERKQALAQKLERLILQGKGLLEQSEQLVNRVQLVQDARLKSAEMKQHLTELRQENLFVVTEIEKWEQKNKWQSELVVLEGEWSQAEKQLLDAEAKYAELDALWQHEQAATLALSLVDGDACPVCGSLEHPNVAVQTAGMTKAEVDVAREGRDAKQETAKALGVQVEQKKWQIEQIVFASEESLHVLRDRQMLCAEELVKKEQELAGIDVFLTEEQQVEELVERNKQDLAKLAEEKAQQQAVYEEVRKKVDTSETTYALLLEDVPEEFQNPAGFYEKQKVLTVNITDFETKKGHAESVFNTAKEGQFRAVSASEMAEKAALKASEALAAQRTIFKDIMATNGFADYASYQRAILSPEVLEEKERFIRDFEQQYHFVSERLKEAEARLAGVAQPDLKELQRLDDESKRAYQEKTEQWMAQKDVVRKVSELSEQFMKHVKETSEAEKAYADIGYLADMARGKNDRRLTFERFVLATFLDTILLRANGRLKKMTNGRFQLNRKKEKSKGNVQSGLELEVYDEYTGLERHVKTLSGGESFKTSLSLALALAEVVQEMSGGISLETMFIDEGFGTLDPESLEMAVECLLETQESGRLVGIISHVPELKERIPSRLEVTATNHGSTTKFFAQGL</sequence>
<comment type="caution">
    <text evidence="6">The sequence shown here is derived from an EMBL/GenBank/DDBJ whole genome shotgun (WGS) entry which is preliminary data.</text>
</comment>
<dbReference type="SUPFAM" id="SSF52540">
    <property type="entry name" value="P-loop containing nucleoside triphosphate hydrolases"/>
    <property type="match status" value="1"/>
</dbReference>
<feature type="coiled-coil region" evidence="4">
    <location>
        <begin position="320"/>
        <end position="361"/>
    </location>
</feature>